<sequence length="220" mass="25008">MPLRIAILLLFSLASVGAFVAPSYGASRQMSLGALVRTSRAKKMEIVQEINSPFPRKNYKADDPCDRMIKNSIEQWRKVMLDAAYRKEFGWPYRKRHRGGKLDQIRLERRVQAIARYQPLSPIKANKVFRQIRKLPVMVAMGDLAQRGANRYAIAIYKLIKSALTNAQNMYGNDDVPLVPRFLELTATSGGVIKRPLFRAKGRCDIVRKPKAHLKVVLSV</sequence>
<dbReference type="Pfam" id="PF00237">
    <property type="entry name" value="Ribosomal_L22"/>
    <property type="match status" value="1"/>
</dbReference>
<dbReference type="PANTHER" id="PTHR13501:SF10">
    <property type="entry name" value="LARGE RIBOSOMAL SUBUNIT PROTEIN UL22M"/>
    <property type="match status" value="1"/>
</dbReference>
<dbReference type="PROSITE" id="PS00464">
    <property type="entry name" value="RIBOSOMAL_L22"/>
    <property type="match status" value="1"/>
</dbReference>
<dbReference type="EMBL" id="JAVEPI010000002">
    <property type="protein sequence ID" value="KAK1443776.1"/>
    <property type="molecule type" value="Genomic_DNA"/>
</dbReference>
<evidence type="ECO:0000313" key="6">
    <source>
        <dbReference type="EMBL" id="KAK1443776.1"/>
    </source>
</evidence>
<keyword evidence="3 4" id="KW-0687">Ribonucleoprotein</keyword>
<proteinExistence type="inferred from homology"/>
<dbReference type="AlphaFoldDB" id="A0AAD8PEC3"/>
<evidence type="ECO:0000256" key="2">
    <source>
        <dbReference type="ARBA" id="ARBA00022980"/>
    </source>
</evidence>
<comment type="caution">
    <text evidence="6">The sequence shown here is derived from an EMBL/GenBank/DDBJ whole genome shotgun (WGS) entry which is preliminary data.</text>
</comment>
<keyword evidence="2 4" id="KW-0689">Ribosomal protein</keyword>
<feature type="signal peptide" evidence="5">
    <location>
        <begin position="1"/>
        <end position="18"/>
    </location>
</feature>
<dbReference type="InterPro" id="IPR001063">
    <property type="entry name" value="Ribosomal_uL22"/>
</dbReference>
<accession>A0AAD8PEC3</accession>
<evidence type="ECO:0000313" key="7">
    <source>
        <dbReference type="Proteomes" id="UP001230268"/>
    </source>
</evidence>
<dbReference type="Proteomes" id="UP001230268">
    <property type="component" value="Unassembled WGS sequence"/>
</dbReference>
<dbReference type="GO" id="GO:0003735">
    <property type="term" value="F:structural constituent of ribosome"/>
    <property type="evidence" value="ECO:0007669"/>
    <property type="project" value="InterPro"/>
</dbReference>
<evidence type="ECO:0000256" key="5">
    <source>
        <dbReference type="SAM" id="SignalP"/>
    </source>
</evidence>
<dbReference type="Gene3D" id="3.90.470.10">
    <property type="entry name" value="Ribosomal protein L22/L17"/>
    <property type="match status" value="1"/>
</dbReference>
<dbReference type="GO" id="GO:0006412">
    <property type="term" value="P:translation"/>
    <property type="evidence" value="ECO:0007669"/>
    <property type="project" value="InterPro"/>
</dbReference>
<dbReference type="InterPro" id="IPR018260">
    <property type="entry name" value="Ribosomal_uL22_CS"/>
</dbReference>
<evidence type="ECO:0000256" key="3">
    <source>
        <dbReference type="ARBA" id="ARBA00023274"/>
    </source>
</evidence>
<evidence type="ECO:0000256" key="1">
    <source>
        <dbReference type="ARBA" id="ARBA00009451"/>
    </source>
</evidence>
<reference evidence="6" key="1">
    <citation type="submission" date="2023-08" db="EMBL/GenBank/DDBJ databases">
        <title>Draft sequence of the Babesia gibsoni genome.</title>
        <authorList>
            <person name="Yamagishi J.Y."/>
            <person name="Xuan X.X."/>
        </authorList>
    </citation>
    <scope>NUCLEOTIDE SEQUENCE</scope>
    <source>
        <strain evidence="6">Azabu</strain>
    </source>
</reference>
<dbReference type="SUPFAM" id="SSF54843">
    <property type="entry name" value="Ribosomal protein L22"/>
    <property type="match status" value="1"/>
</dbReference>
<evidence type="ECO:0008006" key="8">
    <source>
        <dbReference type="Google" id="ProtNLM"/>
    </source>
</evidence>
<dbReference type="GO" id="GO:0015934">
    <property type="term" value="C:large ribosomal subunit"/>
    <property type="evidence" value="ECO:0007669"/>
    <property type="project" value="InterPro"/>
</dbReference>
<gene>
    <name evidence="6" type="ORF">BgAZ_206520</name>
</gene>
<keyword evidence="7" id="KW-1185">Reference proteome</keyword>
<dbReference type="InterPro" id="IPR036394">
    <property type="entry name" value="Ribosomal_uL22_sf"/>
</dbReference>
<keyword evidence="5" id="KW-0732">Signal</keyword>
<evidence type="ECO:0000256" key="4">
    <source>
        <dbReference type="RuleBase" id="RU004005"/>
    </source>
</evidence>
<name>A0AAD8PEC3_BABGI</name>
<comment type="similarity">
    <text evidence="1 4">Belongs to the universal ribosomal protein uL22 family.</text>
</comment>
<dbReference type="InterPro" id="IPR047867">
    <property type="entry name" value="Ribosomal_uL22_bac/org-type"/>
</dbReference>
<feature type="chain" id="PRO_5041982456" description="50S ribosomal protein L22" evidence="5">
    <location>
        <begin position="19"/>
        <end position="220"/>
    </location>
</feature>
<protein>
    <recommendedName>
        <fullName evidence="8">50S ribosomal protein L22</fullName>
    </recommendedName>
</protein>
<organism evidence="6 7">
    <name type="scientific">Babesia gibsoni</name>
    <dbReference type="NCBI Taxonomy" id="33632"/>
    <lineage>
        <taxon>Eukaryota</taxon>
        <taxon>Sar</taxon>
        <taxon>Alveolata</taxon>
        <taxon>Apicomplexa</taxon>
        <taxon>Aconoidasida</taxon>
        <taxon>Piroplasmida</taxon>
        <taxon>Babesiidae</taxon>
        <taxon>Babesia</taxon>
    </lineage>
</organism>
<dbReference type="PANTHER" id="PTHR13501">
    <property type="entry name" value="CHLOROPLAST 50S RIBOSOMAL PROTEIN L22-RELATED"/>
    <property type="match status" value="1"/>
</dbReference>